<feature type="repeat" description="ANK" evidence="1">
    <location>
        <begin position="80"/>
        <end position="112"/>
    </location>
</feature>
<dbReference type="InterPro" id="IPR036770">
    <property type="entry name" value="Ankyrin_rpt-contain_sf"/>
</dbReference>
<reference evidence="3" key="1">
    <citation type="journal article" date="2020" name="Stud. Mycol.">
        <title>101 Dothideomycetes genomes: a test case for predicting lifestyles and emergence of pathogens.</title>
        <authorList>
            <person name="Haridas S."/>
            <person name="Albert R."/>
            <person name="Binder M."/>
            <person name="Bloem J."/>
            <person name="Labutti K."/>
            <person name="Salamov A."/>
            <person name="Andreopoulos B."/>
            <person name="Baker S."/>
            <person name="Barry K."/>
            <person name="Bills G."/>
            <person name="Bluhm B."/>
            <person name="Cannon C."/>
            <person name="Castanera R."/>
            <person name="Culley D."/>
            <person name="Daum C."/>
            <person name="Ezra D."/>
            <person name="Gonzalez J."/>
            <person name="Henrissat B."/>
            <person name="Kuo A."/>
            <person name="Liang C."/>
            <person name="Lipzen A."/>
            <person name="Lutzoni F."/>
            <person name="Magnuson J."/>
            <person name="Mondo S."/>
            <person name="Nolan M."/>
            <person name="Ohm R."/>
            <person name="Pangilinan J."/>
            <person name="Park H.-J."/>
            <person name="Ramirez L."/>
            <person name="Alfaro M."/>
            <person name="Sun H."/>
            <person name="Tritt A."/>
            <person name="Yoshinaga Y."/>
            <person name="Zwiers L.-H."/>
            <person name="Turgeon B."/>
            <person name="Goodwin S."/>
            <person name="Spatafora J."/>
            <person name="Crous P."/>
            <person name="Grigoriev I."/>
        </authorList>
    </citation>
    <scope>NUCLEOTIDE SEQUENCE</scope>
    <source>
        <strain evidence="3">CBS 675.92</strain>
    </source>
</reference>
<dbReference type="OrthoDB" id="5125733at2759"/>
<dbReference type="InterPro" id="IPR010730">
    <property type="entry name" value="HET"/>
</dbReference>
<dbReference type="AlphaFoldDB" id="A0A6A5TB28"/>
<sequence length="768" mass="86110">MGDRLKQSYLEAQEPLPLYDDWKKNLKDGHNPNEEWTSDVVPKYGLRCSSPLFSAVLEDDLRLATLLLDHGATPEKHNGEGRTSLQEAVIKRNVHMVQLLLDRKAKPDTRMVSEFLCGGTALHIAVLEGQVNIVNILLGGGAEPLAKTNVGWTPVHVAVLDHQGKILSLLLDGVDSRTVAHYLPLGPSEPVEGDELAVASYLVEHGVKGTDNRHFSFYQTQFSRIIERLAQTTNSTTELSTSLIKEMDTFLTDRSNTRAEISWDRKLCDPCKRFEAQDPSEVSTVFYHAETYASLEQSAESGCSLCRLLINELELHSLDNSKIERPVLGLELSSKVRLTVEPHRADRQASYWLVIVCGNKVAYLNLEHVNRNISNAILKTTPSDGEGSGSERSLAVAKAWLQRCEDEHPSCRKELGRLPTRVVDVGDGKILPKIYTSAGEHEPYVALSYCWGQEGNTLLLSTNKDEFQEGIAAKRLPRTIADAITITQKLGVKYLWVDALCILQDSTEDLKHELSHMGSIYANAWFTIAAKHAANANGGCFQTRDWSKSAIVPLNLRLSNITIPDYSLLSRRPTYMRTSPLNPVMAFWKPGLLAKSLQRYKIPMLETRCWTLQEEILSRRMLNCGEHELGWVCLTSKCSGYDPTEFNLQKSVRSADAIRTLLAGLNGSGQTTRSKQEYLFFQWQRTVMNYSRRMTSDHRDKIVALASVQEAIGRELGDTPAAGIWKRRFFAHGLLWKVSNEHIERAIEAFFCPSWSWASALGPVTYTL</sequence>
<feature type="repeat" description="ANK" evidence="1">
    <location>
        <begin position="117"/>
        <end position="149"/>
    </location>
</feature>
<feature type="domain" description="Heterokaryon incompatibility" evidence="2">
    <location>
        <begin position="444"/>
        <end position="614"/>
    </location>
</feature>
<dbReference type="PROSITE" id="PS50297">
    <property type="entry name" value="ANK_REP_REGION"/>
    <property type="match status" value="1"/>
</dbReference>
<name>A0A6A5TB28_9PLEO</name>
<proteinExistence type="predicted"/>
<dbReference type="Pfam" id="PF12796">
    <property type="entry name" value="Ank_2"/>
    <property type="match status" value="1"/>
</dbReference>
<protein>
    <recommendedName>
        <fullName evidence="2">Heterokaryon incompatibility domain-containing protein</fullName>
    </recommendedName>
</protein>
<dbReference type="EMBL" id="ML977032">
    <property type="protein sequence ID" value="KAF1949801.1"/>
    <property type="molecule type" value="Genomic_DNA"/>
</dbReference>
<organism evidence="3 4">
    <name type="scientific">Byssothecium circinans</name>
    <dbReference type="NCBI Taxonomy" id="147558"/>
    <lineage>
        <taxon>Eukaryota</taxon>
        <taxon>Fungi</taxon>
        <taxon>Dikarya</taxon>
        <taxon>Ascomycota</taxon>
        <taxon>Pezizomycotina</taxon>
        <taxon>Dothideomycetes</taxon>
        <taxon>Pleosporomycetidae</taxon>
        <taxon>Pleosporales</taxon>
        <taxon>Massarineae</taxon>
        <taxon>Massarinaceae</taxon>
        <taxon>Byssothecium</taxon>
    </lineage>
</organism>
<dbReference type="SMART" id="SM00248">
    <property type="entry name" value="ANK"/>
    <property type="match status" value="4"/>
</dbReference>
<gene>
    <name evidence="3" type="ORF">CC80DRAFT_456958</name>
</gene>
<dbReference type="PANTHER" id="PTHR33112:SF16">
    <property type="entry name" value="HETEROKARYON INCOMPATIBILITY DOMAIN-CONTAINING PROTEIN"/>
    <property type="match status" value="1"/>
</dbReference>
<evidence type="ECO:0000259" key="2">
    <source>
        <dbReference type="Pfam" id="PF06985"/>
    </source>
</evidence>
<dbReference type="PANTHER" id="PTHR33112">
    <property type="entry name" value="DOMAIN PROTEIN, PUTATIVE-RELATED"/>
    <property type="match status" value="1"/>
</dbReference>
<evidence type="ECO:0000313" key="4">
    <source>
        <dbReference type="Proteomes" id="UP000800035"/>
    </source>
</evidence>
<dbReference type="SUPFAM" id="SSF48403">
    <property type="entry name" value="Ankyrin repeat"/>
    <property type="match status" value="1"/>
</dbReference>
<dbReference type="PROSITE" id="PS50088">
    <property type="entry name" value="ANK_REPEAT"/>
    <property type="match status" value="2"/>
</dbReference>
<dbReference type="Proteomes" id="UP000800035">
    <property type="component" value="Unassembled WGS sequence"/>
</dbReference>
<keyword evidence="1" id="KW-0040">ANK repeat</keyword>
<accession>A0A6A5TB28</accession>
<evidence type="ECO:0000256" key="1">
    <source>
        <dbReference type="PROSITE-ProRule" id="PRU00023"/>
    </source>
</evidence>
<dbReference type="Pfam" id="PF06985">
    <property type="entry name" value="HET"/>
    <property type="match status" value="1"/>
</dbReference>
<keyword evidence="4" id="KW-1185">Reference proteome</keyword>
<feature type="non-terminal residue" evidence="3">
    <location>
        <position position="768"/>
    </location>
</feature>
<evidence type="ECO:0000313" key="3">
    <source>
        <dbReference type="EMBL" id="KAF1949801.1"/>
    </source>
</evidence>
<dbReference type="Gene3D" id="1.25.40.20">
    <property type="entry name" value="Ankyrin repeat-containing domain"/>
    <property type="match status" value="1"/>
</dbReference>
<dbReference type="InterPro" id="IPR002110">
    <property type="entry name" value="Ankyrin_rpt"/>
</dbReference>